<evidence type="ECO:0000259" key="1">
    <source>
        <dbReference type="Pfam" id="PF01266"/>
    </source>
</evidence>
<dbReference type="Gene3D" id="3.50.50.60">
    <property type="entry name" value="FAD/NAD(P)-binding domain"/>
    <property type="match status" value="1"/>
</dbReference>
<protein>
    <submittedName>
        <fullName evidence="2">FAD-dependent oxidoreductase</fullName>
    </submittedName>
</protein>
<dbReference type="Pfam" id="PF01266">
    <property type="entry name" value="DAO"/>
    <property type="match status" value="1"/>
</dbReference>
<organism evidence="2 3">
    <name type="scientific">Candidatus Nanopelagicus limnae</name>
    <dbReference type="NCBI Taxonomy" id="1884634"/>
    <lineage>
        <taxon>Bacteria</taxon>
        <taxon>Bacillati</taxon>
        <taxon>Actinomycetota</taxon>
        <taxon>Actinomycetes</taxon>
        <taxon>Candidatus Nanopelagicales</taxon>
        <taxon>Candidatus Nanopelagicaceae</taxon>
        <taxon>Candidatus Nanopelagicus</taxon>
    </lineage>
</organism>
<feature type="domain" description="FAD dependent oxidoreductase" evidence="1">
    <location>
        <begin position="42"/>
        <end position="400"/>
    </location>
</feature>
<dbReference type="Proteomes" id="UP000217153">
    <property type="component" value="Chromosome"/>
</dbReference>
<evidence type="ECO:0000313" key="2">
    <source>
        <dbReference type="EMBL" id="ASY09634.1"/>
    </source>
</evidence>
<dbReference type="GO" id="GO:0005737">
    <property type="term" value="C:cytoplasm"/>
    <property type="evidence" value="ECO:0007669"/>
    <property type="project" value="TreeGrafter"/>
</dbReference>
<dbReference type="SUPFAM" id="SSF51905">
    <property type="entry name" value="FAD/NAD(P)-binding domain"/>
    <property type="match status" value="1"/>
</dbReference>
<dbReference type="PANTHER" id="PTHR13847:SF281">
    <property type="entry name" value="FAD DEPENDENT OXIDOREDUCTASE DOMAIN-CONTAINING PROTEIN"/>
    <property type="match status" value="1"/>
</dbReference>
<reference evidence="3" key="1">
    <citation type="submission" date="2016-10" db="EMBL/GenBank/DDBJ databases">
        <title>High microdiversification within the ubiquitous acI lineage of Actinobacteria.</title>
        <authorList>
            <person name="Neuenschwander S.M."/>
            <person name="Salcher M."/>
            <person name="Ghai R."/>
            <person name="Pernthaler J."/>
        </authorList>
    </citation>
    <scope>NUCLEOTIDE SEQUENCE [LARGE SCALE GENOMIC DNA]</scope>
</reference>
<keyword evidence="3" id="KW-1185">Reference proteome</keyword>
<name>A0A249JYM8_9ACTN</name>
<evidence type="ECO:0000313" key="3">
    <source>
        <dbReference type="Proteomes" id="UP000217153"/>
    </source>
</evidence>
<dbReference type="RefSeq" id="WP_095680941.1">
    <property type="nucleotide sequence ID" value="NZ_CP016768.2"/>
</dbReference>
<gene>
    <name evidence="2" type="ORF">B1s21122_04750</name>
</gene>
<dbReference type="OrthoDB" id="9805852at2"/>
<dbReference type="InterPro" id="IPR036188">
    <property type="entry name" value="FAD/NAD-bd_sf"/>
</dbReference>
<dbReference type="EMBL" id="CP016768">
    <property type="protein sequence ID" value="ASY09634.1"/>
    <property type="molecule type" value="Genomic_DNA"/>
</dbReference>
<proteinExistence type="predicted"/>
<dbReference type="KEGG" id="abam:B1s21122_04750"/>
<dbReference type="AlphaFoldDB" id="A0A249JYM8"/>
<sequence>MPAINPIVLNSLADLQPSLYWLDADPLEPSSHSALTSDIQTDLCIIGAGYTGLWTALLAKEREPNREVVIIEMRETGNGASGRNGGFCNASLTHGFVNGYTRFPDEMAIIEKLGRENLDAMEETIKRYKIDCDFERNGELRMAVAPWQMAGLKEEAIARNKTGDHVEVLDRDQVRALVNSPIYEGALFDHDGTALVDPARLVWGLEKACLSLGVKIYENSKVDELIDDGDHVVVKSAYGSIRAKKVALATNVYTPLIKSVKKYVIAVYDFQLVTQPLTAEQLESIGWKGREGLSDAGYQFHYYRLTKENEILWGGYDAVYNYAGKVRQEYETRPETYAKLATNFFKTFPQLAGIKFTHGWGGAIDTCSRFSPFWGQAFDDKVAYVLGYTGLGVATTRFGASVMLDLLDGVESEATQLSMVKHKPIPFPPEPFRFLFIRLTQWAITRADKNGGKRNLWLRLLDRLGLGFDS</sequence>
<accession>A0A249JYM8</accession>
<dbReference type="PANTHER" id="PTHR13847">
    <property type="entry name" value="SARCOSINE DEHYDROGENASE-RELATED"/>
    <property type="match status" value="1"/>
</dbReference>
<dbReference type="Gene3D" id="3.30.9.10">
    <property type="entry name" value="D-Amino Acid Oxidase, subunit A, domain 2"/>
    <property type="match status" value="1"/>
</dbReference>
<dbReference type="InterPro" id="IPR006076">
    <property type="entry name" value="FAD-dep_OxRdtase"/>
</dbReference>